<dbReference type="PANTHER" id="PTHR47938">
    <property type="entry name" value="RESPIRATORY COMPLEX I CHAPERONE (CIA84), PUTATIVE (AFU_ORTHOLOGUE AFUA_2G06020)-RELATED"/>
    <property type="match status" value="1"/>
</dbReference>
<dbReference type="Pfam" id="PF01535">
    <property type="entry name" value="PPR"/>
    <property type="match status" value="1"/>
</dbReference>
<dbReference type="PROSITE" id="PS51257">
    <property type="entry name" value="PROKAR_LIPOPROTEIN"/>
    <property type="match status" value="1"/>
</dbReference>
<dbReference type="InterPro" id="IPR002885">
    <property type="entry name" value="PPR_rpt"/>
</dbReference>
<gene>
    <name evidence="2" type="ORF">CCMP2556_LOCUS12031</name>
</gene>
<feature type="repeat" description="PPR" evidence="1">
    <location>
        <begin position="57"/>
        <end position="91"/>
    </location>
</feature>
<dbReference type="Gene3D" id="1.25.40.10">
    <property type="entry name" value="Tetratricopeptide repeat domain"/>
    <property type="match status" value="2"/>
</dbReference>
<comment type="caution">
    <text evidence="2">The sequence shown here is derived from an EMBL/GenBank/DDBJ whole genome shotgun (WGS) entry which is preliminary data.</text>
</comment>
<dbReference type="PANTHER" id="PTHR47938:SF35">
    <property type="entry name" value="PENTATRICOPEPTIDE REPEAT-CONTAINING PROTEIN 4, MITOCHONDRIAL-RELATED"/>
    <property type="match status" value="1"/>
</dbReference>
<accession>A0ABP0JLF5</accession>
<dbReference type="NCBIfam" id="TIGR00756">
    <property type="entry name" value="PPR"/>
    <property type="match status" value="1"/>
</dbReference>
<dbReference type="InterPro" id="IPR011990">
    <property type="entry name" value="TPR-like_helical_dom_sf"/>
</dbReference>
<evidence type="ECO:0000313" key="2">
    <source>
        <dbReference type="EMBL" id="CAK9015268.1"/>
    </source>
</evidence>
<organism evidence="2 3">
    <name type="scientific">Durusdinium trenchii</name>
    <dbReference type="NCBI Taxonomy" id="1381693"/>
    <lineage>
        <taxon>Eukaryota</taxon>
        <taxon>Sar</taxon>
        <taxon>Alveolata</taxon>
        <taxon>Dinophyceae</taxon>
        <taxon>Suessiales</taxon>
        <taxon>Symbiodiniaceae</taxon>
        <taxon>Durusdinium</taxon>
    </lineage>
</organism>
<dbReference type="PROSITE" id="PS51375">
    <property type="entry name" value="PPR"/>
    <property type="match status" value="1"/>
</dbReference>
<reference evidence="2 3" key="1">
    <citation type="submission" date="2024-02" db="EMBL/GenBank/DDBJ databases">
        <authorList>
            <person name="Chen Y."/>
            <person name="Shah S."/>
            <person name="Dougan E. K."/>
            <person name="Thang M."/>
            <person name="Chan C."/>
        </authorList>
    </citation>
    <scope>NUCLEOTIDE SEQUENCE [LARGE SCALE GENOMIC DNA]</scope>
</reference>
<evidence type="ECO:0000313" key="3">
    <source>
        <dbReference type="Proteomes" id="UP001642484"/>
    </source>
</evidence>
<keyword evidence="3" id="KW-1185">Reference proteome</keyword>
<proteinExistence type="predicted"/>
<name>A0ABP0JLF5_9DINO</name>
<protein>
    <submittedName>
        <fullName evidence="2">Uncharacterized protein</fullName>
    </submittedName>
</protein>
<sequence length="282" mass="31465">MPRIKANLVAYNAALSACEVAGEWQQGLHLLEVRAESRFFSQSSNCQELHQQKLSADLVTLNALLGACSRVQRWEEAMDLLRAAQQSKLSLNIFACSTAISTCEKANEWRRALEIFAEVKALNLILSGLSSFFKLAFFDSCKYLLADCRSEQGHDGTDLLEEVPSEIATGLALSLLADCRHLDANIISFSATISALEKCSQWAQVLELLRWLPVQRLQPNLITYNAAISACRTHWPLALHLFHEVGLVNLQRDSITYYTALSACEAWTVRENGAFLKLMART</sequence>
<dbReference type="Proteomes" id="UP001642484">
    <property type="component" value="Unassembled WGS sequence"/>
</dbReference>
<evidence type="ECO:0000256" key="1">
    <source>
        <dbReference type="PROSITE-ProRule" id="PRU00708"/>
    </source>
</evidence>
<dbReference type="EMBL" id="CAXAMN010005769">
    <property type="protein sequence ID" value="CAK9015268.1"/>
    <property type="molecule type" value="Genomic_DNA"/>
</dbReference>